<feature type="domain" description="Response regulatory" evidence="2">
    <location>
        <begin position="20"/>
        <end position="145"/>
    </location>
</feature>
<organism evidence="3 4">
    <name type="scientific">Larkinella insperata</name>
    <dbReference type="NCBI Taxonomy" id="332158"/>
    <lineage>
        <taxon>Bacteria</taxon>
        <taxon>Pseudomonadati</taxon>
        <taxon>Bacteroidota</taxon>
        <taxon>Cytophagia</taxon>
        <taxon>Cytophagales</taxon>
        <taxon>Spirosomataceae</taxon>
        <taxon>Larkinella</taxon>
    </lineage>
</organism>
<dbReference type="InterPro" id="IPR052893">
    <property type="entry name" value="TCS_response_regulator"/>
</dbReference>
<dbReference type="InterPro" id="IPR011006">
    <property type="entry name" value="CheY-like_superfamily"/>
</dbReference>
<gene>
    <name evidence="3" type="ORF">ACFQ4C_26630</name>
</gene>
<sequence length="155" mass="17610">MKNRADSLQSTPTYSIDFESILVVENNLNDHLLLHYLLRQHLQEVVPVGATSTQQALTYLDNCYAQQKSLPILILLDLYLPRRADGWKLLRKLRSNPLYRSIPIAVFSSSTNLQDAEQLYAWGVTSYIKKPVSLEGWQKILPVIPSMLNVGETAI</sequence>
<dbReference type="RefSeq" id="WP_265993801.1">
    <property type="nucleotide sequence ID" value="NZ_CP110973.1"/>
</dbReference>
<protein>
    <submittedName>
        <fullName evidence="3">Response regulator</fullName>
    </submittedName>
</protein>
<reference evidence="4" key="1">
    <citation type="journal article" date="2019" name="Int. J. Syst. Evol. Microbiol.">
        <title>The Global Catalogue of Microorganisms (GCM) 10K type strain sequencing project: providing services to taxonomists for standard genome sequencing and annotation.</title>
        <authorList>
            <consortium name="The Broad Institute Genomics Platform"/>
            <consortium name="The Broad Institute Genome Sequencing Center for Infectious Disease"/>
            <person name="Wu L."/>
            <person name="Ma J."/>
        </authorList>
    </citation>
    <scope>NUCLEOTIDE SEQUENCE [LARGE SCALE GENOMIC DNA]</scope>
    <source>
        <strain evidence="4">CCUG 55608</strain>
    </source>
</reference>
<evidence type="ECO:0000313" key="3">
    <source>
        <dbReference type="EMBL" id="MFD1144733.1"/>
    </source>
</evidence>
<dbReference type="Gene3D" id="3.40.50.2300">
    <property type="match status" value="1"/>
</dbReference>
<dbReference type="SMART" id="SM00448">
    <property type="entry name" value="REC"/>
    <property type="match status" value="1"/>
</dbReference>
<evidence type="ECO:0000256" key="1">
    <source>
        <dbReference type="PROSITE-ProRule" id="PRU00169"/>
    </source>
</evidence>
<dbReference type="PROSITE" id="PS50110">
    <property type="entry name" value="RESPONSE_REGULATORY"/>
    <property type="match status" value="1"/>
</dbReference>
<comment type="caution">
    <text evidence="3">The sequence shown here is derived from an EMBL/GenBank/DDBJ whole genome shotgun (WGS) entry which is preliminary data.</text>
</comment>
<dbReference type="SUPFAM" id="SSF52172">
    <property type="entry name" value="CheY-like"/>
    <property type="match status" value="1"/>
</dbReference>
<accession>A0ABW3QLS5</accession>
<dbReference type="EMBL" id="JBHTLP010000023">
    <property type="protein sequence ID" value="MFD1144733.1"/>
    <property type="molecule type" value="Genomic_DNA"/>
</dbReference>
<evidence type="ECO:0000313" key="4">
    <source>
        <dbReference type="Proteomes" id="UP001597116"/>
    </source>
</evidence>
<dbReference type="Pfam" id="PF00072">
    <property type="entry name" value="Response_reg"/>
    <property type="match status" value="1"/>
</dbReference>
<evidence type="ECO:0000259" key="2">
    <source>
        <dbReference type="PROSITE" id="PS50110"/>
    </source>
</evidence>
<dbReference type="PANTHER" id="PTHR44520">
    <property type="entry name" value="RESPONSE REGULATOR RCP1-RELATED"/>
    <property type="match status" value="1"/>
</dbReference>
<proteinExistence type="predicted"/>
<name>A0ABW3QLS5_9BACT</name>
<dbReference type="Proteomes" id="UP001597116">
    <property type="component" value="Unassembled WGS sequence"/>
</dbReference>
<keyword evidence="4" id="KW-1185">Reference proteome</keyword>
<dbReference type="PANTHER" id="PTHR44520:SF1">
    <property type="entry name" value="TWO-COMPONENT SYSTEM REGULATORY PROTEIN"/>
    <property type="match status" value="1"/>
</dbReference>
<feature type="modified residue" description="4-aspartylphosphate" evidence="1">
    <location>
        <position position="77"/>
    </location>
</feature>
<dbReference type="InterPro" id="IPR001789">
    <property type="entry name" value="Sig_transdc_resp-reg_receiver"/>
</dbReference>
<keyword evidence="1" id="KW-0597">Phosphoprotein</keyword>